<organism evidence="1">
    <name type="scientific">marine sediment metagenome</name>
    <dbReference type="NCBI Taxonomy" id="412755"/>
    <lineage>
        <taxon>unclassified sequences</taxon>
        <taxon>metagenomes</taxon>
        <taxon>ecological metagenomes</taxon>
    </lineage>
</organism>
<comment type="caution">
    <text evidence="1">The sequence shown here is derived from an EMBL/GenBank/DDBJ whole genome shotgun (WGS) entry which is preliminary data.</text>
</comment>
<feature type="non-terminal residue" evidence="1">
    <location>
        <position position="247"/>
    </location>
</feature>
<dbReference type="SUPFAM" id="SSF89260">
    <property type="entry name" value="Collagen-binding domain"/>
    <property type="match status" value="1"/>
</dbReference>
<dbReference type="AlphaFoldDB" id="X0WXF5"/>
<evidence type="ECO:0000313" key="1">
    <source>
        <dbReference type="EMBL" id="GAG17431.1"/>
    </source>
</evidence>
<dbReference type="Pfam" id="PF14312">
    <property type="entry name" value="FG-GAP_2"/>
    <property type="match status" value="1"/>
</dbReference>
<accession>X0WXF5</accession>
<proteinExistence type="predicted"/>
<gene>
    <name evidence="1" type="ORF">S01H1_58165</name>
</gene>
<sequence length="247" mass="26982">MTASDGAHHDHFGKSVSISGDYAIVGADGHDHAGEWSGVAYMLKVAGRDRFEANDSFETATDIGPVEGLQGWSGLDVHESGNADWYRFELTDAGQEEHFVRILFDHLPGDVEMRLYDAAGDELDIAIGVEDIEQISLDGYSAGTYYLKVYARGYTTSPSYKLVINARRFADAFEPNDSLAAAGDLGQINAEHAWDDLSIHEESNEDWYRFGLAENGMPGHFIALDLSHLRGNVDMALYDAGGGLLQS</sequence>
<dbReference type="InterPro" id="IPR013517">
    <property type="entry name" value="FG-GAP"/>
</dbReference>
<dbReference type="Gene3D" id="2.60.120.380">
    <property type="match status" value="2"/>
</dbReference>
<protein>
    <recommendedName>
        <fullName evidence="2">Peptidase C-terminal archaeal/bacterial domain-containing protein</fullName>
    </recommendedName>
</protein>
<name>X0WXF5_9ZZZZ</name>
<evidence type="ECO:0008006" key="2">
    <source>
        <dbReference type="Google" id="ProtNLM"/>
    </source>
</evidence>
<dbReference type="EMBL" id="BARS01037981">
    <property type="protein sequence ID" value="GAG17431.1"/>
    <property type="molecule type" value="Genomic_DNA"/>
</dbReference>
<reference evidence="1" key="1">
    <citation type="journal article" date="2014" name="Front. Microbiol.">
        <title>High frequency of phylogenetically diverse reductive dehalogenase-homologous genes in deep subseafloor sedimentary metagenomes.</title>
        <authorList>
            <person name="Kawai M."/>
            <person name="Futagami T."/>
            <person name="Toyoda A."/>
            <person name="Takaki Y."/>
            <person name="Nishi S."/>
            <person name="Hori S."/>
            <person name="Arai W."/>
            <person name="Tsubouchi T."/>
            <person name="Morono Y."/>
            <person name="Uchiyama I."/>
            <person name="Ito T."/>
            <person name="Fujiyama A."/>
            <person name="Inagaki F."/>
            <person name="Takami H."/>
        </authorList>
    </citation>
    <scope>NUCLEOTIDE SEQUENCE</scope>
    <source>
        <strain evidence="1">Expedition CK06-06</strain>
    </source>
</reference>